<evidence type="ECO:0000259" key="1">
    <source>
        <dbReference type="Pfam" id="PF05419"/>
    </source>
</evidence>
<protein>
    <submittedName>
        <fullName evidence="2">GUN4 domain-containing protein</fullName>
    </submittedName>
    <submittedName>
        <fullName evidence="3">Serine/threonine kinase</fullName>
    </submittedName>
</protein>
<dbReference type="Gene3D" id="1.25.40.620">
    <property type="match status" value="1"/>
</dbReference>
<dbReference type="SUPFAM" id="SSF140869">
    <property type="entry name" value="GUN4-like"/>
    <property type="match status" value="1"/>
</dbReference>
<keyword evidence="3" id="KW-0418">Kinase</keyword>
<proteinExistence type="predicted"/>
<evidence type="ECO:0000313" key="3">
    <source>
        <dbReference type="EMBL" id="KIE12924.1"/>
    </source>
</evidence>
<feature type="domain" description="GUN4-like" evidence="1">
    <location>
        <begin position="8"/>
        <end position="127"/>
    </location>
</feature>
<dbReference type="InterPro" id="IPR008629">
    <property type="entry name" value="GUN4-like"/>
</dbReference>
<dbReference type="InterPro" id="IPR037215">
    <property type="entry name" value="GUN4-like_sf"/>
</dbReference>
<dbReference type="EMBL" id="JHEG04000001">
    <property type="protein sequence ID" value="KAF3888161.1"/>
    <property type="molecule type" value="Genomic_DNA"/>
</dbReference>
<dbReference type="STRING" id="1479485.DA73_0205510"/>
<organism evidence="3">
    <name type="scientific">Tolypothrix bouteillei VB521301</name>
    <dbReference type="NCBI Taxonomy" id="1479485"/>
    <lineage>
        <taxon>Bacteria</taxon>
        <taxon>Bacillati</taxon>
        <taxon>Cyanobacteriota</taxon>
        <taxon>Cyanophyceae</taxon>
        <taxon>Nostocales</taxon>
        <taxon>Tolypothrichaceae</taxon>
        <taxon>Tolypothrix</taxon>
    </lineage>
</organism>
<reference evidence="3" key="1">
    <citation type="journal article" date="2015" name="Genome Announc.">
        <title>Draft Genome Sequence of Tolypothrix boutellei Strain VB521301.</title>
        <authorList>
            <person name="Chandrababunaidu M.M."/>
            <person name="Singh D."/>
            <person name="Sen D."/>
            <person name="Bhan S."/>
            <person name="Das S."/>
            <person name="Gupta A."/>
            <person name="Adhikary S.P."/>
            <person name="Tripathy S."/>
        </authorList>
    </citation>
    <scope>NUCLEOTIDE SEQUENCE</scope>
    <source>
        <strain evidence="3">VB521301</strain>
    </source>
</reference>
<reference evidence="2" key="2">
    <citation type="submission" date="2019-11" db="EMBL/GenBank/DDBJ databases">
        <title>Improved Assembly of Tolypothrix boutellei genome.</title>
        <authorList>
            <person name="Sarangi A.N."/>
            <person name="Mukherjee M."/>
            <person name="Ghosh S."/>
            <person name="Singh D."/>
            <person name="Das A."/>
            <person name="Kant S."/>
            <person name="Prusty A."/>
            <person name="Tripathy S."/>
        </authorList>
    </citation>
    <scope>NUCLEOTIDE SEQUENCE</scope>
    <source>
        <strain evidence="2">VB521301</strain>
    </source>
</reference>
<dbReference type="Pfam" id="PF05419">
    <property type="entry name" value="GUN4"/>
    <property type="match status" value="1"/>
</dbReference>
<dbReference type="EMBL" id="JHEG02000019">
    <property type="protein sequence ID" value="KIE12924.1"/>
    <property type="molecule type" value="Genomic_DNA"/>
</dbReference>
<evidence type="ECO:0000313" key="4">
    <source>
        <dbReference type="Proteomes" id="UP000029738"/>
    </source>
</evidence>
<keyword evidence="4" id="KW-1185">Reference proteome</keyword>
<gene>
    <name evidence="3" type="ORF">DA73_0205510</name>
    <name evidence="2" type="ORF">DA73_0400023710</name>
</gene>
<dbReference type="PANTHER" id="PTHR34800">
    <property type="entry name" value="TETRAPYRROLE-BINDING PROTEIN, CHLOROPLASTIC"/>
    <property type="match status" value="1"/>
</dbReference>
<dbReference type="PANTHER" id="PTHR34800:SF1">
    <property type="entry name" value="TETRAPYRROLE-BINDING PROTEIN, CHLOROPLASTIC"/>
    <property type="match status" value="1"/>
</dbReference>
<name>A0A0C1R5S9_9CYAN</name>
<dbReference type="OrthoDB" id="7915178at2"/>
<sequence>MTRVELLSDKDIDYNRLRDLLATFKWKEADEETASAMLKAAGREMQGWLDTEAISKFPCTDLRTINQLWERYSKGHFGFSVQKRIYHEVGGDLENWGKLVGWREGDTWLDYSKLIFDIHAPCGHLPAKFPRFTVGWGWWFGPFMVERITECNL</sequence>
<dbReference type="Proteomes" id="UP000029738">
    <property type="component" value="Unassembled WGS sequence"/>
</dbReference>
<evidence type="ECO:0000313" key="2">
    <source>
        <dbReference type="EMBL" id="KAF3888161.1"/>
    </source>
</evidence>
<comment type="caution">
    <text evidence="3">The sequence shown here is derived from an EMBL/GenBank/DDBJ whole genome shotgun (WGS) entry which is preliminary data.</text>
</comment>
<dbReference type="GO" id="GO:0016301">
    <property type="term" value="F:kinase activity"/>
    <property type="evidence" value="ECO:0007669"/>
    <property type="project" value="UniProtKB-KW"/>
</dbReference>
<accession>A0A0C1R5S9</accession>
<dbReference type="GO" id="GO:0046906">
    <property type="term" value="F:tetrapyrrole binding"/>
    <property type="evidence" value="ECO:0007669"/>
    <property type="project" value="TreeGrafter"/>
</dbReference>
<dbReference type="AlphaFoldDB" id="A0A0C1R5S9"/>
<keyword evidence="3" id="KW-0808">Transferase</keyword>
<dbReference type="Gene3D" id="1.10.10.1770">
    <property type="entry name" value="Gun4-like"/>
    <property type="match status" value="1"/>
</dbReference>
<dbReference type="CDD" id="cd16383">
    <property type="entry name" value="GUN4"/>
    <property type="match status" value="1"/>
</dbReference>
<dbReference type="RefSeq" id="WP_038080609.1">
    <property type="nucleotide sequence ID" value="NZ_JHEG04000001.1"/>
</dbReference>